<protein>
    <recommendedName>
        <fullName evidence="5">CHK kinase-like domain-containing protein</fullName>
    </recommendedName>
</protein>
<dbReference type="SUPFAM" id="SSF53448">
    <property type="entry name" value="Nucleotide-diphospho-sugar transferases"/>
    <property type="match status" value="1"/>
</dbReference>
<dbReference type="Gene3D" id="3.90.550.10">
    <property type="entry name" value="Spore Coat Polysaccharide Biosynthesis Protein SpsA, Chain A"/>
    <property type="match status" value="1"/>
</dbReference>
<evidence type="ECO:0000259" key="5">
    <source>
        <dbReference type="SMART" id="SM00587"/>
    </source>
</evidence>
<dbReference type="InterPro" id="IPR023198">
    <property type="entry name" value="PGP-like_dom2"/>
</dbReference>
<dbReference type="AlphaFoldDB" id="A0A6C0DLF6"/>
<dbReference type="Gene3D" id="3.90.1200.10">
    <property type="match status" value="1"/>
</dbReference>
<dbReference type="CDD" id="cd07505">
    <property type="entry name" value="HAD_BPGM-like"/>
    <property type="match status" value="1"/>
</dbReference>
<reference evidence="6" key="1">
    <citation type="journal article" date="2020" name="Nature">
        <title>Giant virus diversity and host interactions through global metagenomics.</title>
        <authorList>
            <person name="Schulz F."/>
            <person name="Roux S."/>
            <person name="Paez-Espino D."/>
            <person name="Jungbluth S."/>
            <person name="Walsh D.A."/>
            <person name="Denef V.J."/>
            <person name="McMahon K.D."/>
            <person name="Konstantinidis K.T."/>
            <person name="Eloe-Fadrosh E.A."/>
            <person name="Kyrpides N.C."/>
            <person name="Woyke T."/>
        </authorList>
    </citation>
    <scope>NUCLEOTIDE SEQUENCE</scope>
    <source>
        <strain evidence="6">GVMAG-M-3300023174-24</strain>
    </source>
</reference>
<dbReference type="SUPFAM" id="SSF56784">
    <property type="entry name" value="HAD-like"/>
    <property type="match status" value="1"/>
</dbReference>
<organism evidence="6">
    <name type="scientific">viral metagenome</name>
    <dbReference type="NCBI Taxonomy" id="1070528"/>
    <lineage>
        <taxon>unclassified sequences</taxon>
        <taxon>metagenomes</taxon>
        <taxon>organismal metagenomes</taxon>
    </lineage>
</organism>
<name>A0A6C0DLF6_9ZZZZ</name>
<dbReference type="InterPro" id="IPR004119">
    <property type="entry name" value="EcKL"/>
</dbReference>
<keyword evidence="2" id="KW-0479">Metal-binding</keyword>
<dbReference type="Gene3D" id="3.40.50.1000">
    <property type="entry name" value="HAD superfamily/HAD-like"/>
    <property type="match status" value="1"/>
</dbReference>
<sequence length="801" mass="93868">MNIIIPLGGKGERFSKEGYVHPKPLIPIFEKNMIDYVLNNLTISINDKVFIIYNNNLDNHNFSTIIREKYPYIHLININDTKGAVETLFIGIQFIITNYEYNDKCILLDCDTFYTEDIIGIFRNSIDNMVFYTKNYDNKPIYSYIKLNNESTIINIKEKNKISDNANTGAYAFTDIKILHEYCKYVLDNNITFNNEPYTSCVISEMIKANYIFKGYELNSNYVFSLGTPNAVQTYIDNTFAFLFDLDGTLVITDDIYYDVWKQILINYNITLSKEIFEQFIQGNNDKYVINSLLKNIDISLTELSELKDSLFIDNIHKLKIIDGVYDIINQIKLAGYKICIVTNCNKNVAKKIVDVISIENKIDFIISSDDCLHGKPNSEPYKKAIKKYNIDNQKCFVFEDSKSGLLSGKGVDPNLLIGIETIYDNNELLKYGVDISIKNYLHVNINDLINNEDKHKQFLLNMIKNNTTIRDVAQIDLNNQYLKGGFIADVLGFKIITNDNTVYSQILKYENDQENDLSLMAKKLCLYEREYYFYTDISSKININIPIFFNLIKNDKFNNCGIVLENLIEKKYKINLNLNVESIDVTLKIIDRMADMHSFFWNKNLKQMFPKLKGSTDEIFSPFLSDFINERREKFTNKWYPVLNKFQISKCDEIFNNFDNIQKRFSMGDNLTFIHGDIKSPNIFYDVENNYEPYFIDWQHCAIGKGVQDLIFFIIESFNINNINSIFYLTKYYYYMKLQEFGITNYSFEEYENDIYDAICYIPFFTGVWFGTVPHDELIDKNFPYFLISKMFYLIEIISK</sequence>
<dbReference type="Pfam" id="PF13419">
    <property type="entry name" value="HAD_2"/>
    <property type="match status" value="1"/>
</dbReference>
<accession>A0A6C0DLF6</accession>
<dbReference type="SFLD" id="SFLDS00003">
    <property type="entry name" value="Haloacid_Dehalogenase"/>
    <property type="match status" value="1"/>
</dbReference>
<dbReference type="InterPro" id="IPR029044">
    <property type="entry name" value="Nucleotide-diphossugar_trans"/>
</dbReference>
<dbReference type="Pfam" id="PF00483">
    <property type="entry name" value="NTP_transferase"/>
    <property type="match status" value="1"/>
</dbReference>
<dbReference type="NCBIfam" id="TIGR01509">
    <property type="entry name" value="HAD-SF-IA-v3"/>
    <property type="match status" value="1"/>
</dbReference>
<dbReference type="SUPFAM" id="SSF56112">
    <property type="entry name" value="Protein kinase-like (PK-like)"/>
    <property type="match status" value="1"/>
</dbReference>
<evidence type="ECO:0000256" key="2">
    <source>
        <dbReference type="ARBA" id="ARBA00022723"/>
    </source>
</evidence>
<dbReference type="EMBL" id="MN739634">
    <property type="protein sequence ID" value="QHT17397.1"/>
    <property type="molecule type" value="Genomic_DNA"/>
</dbReference>
<feature type="domain" description="CHK kinase-like" evidence="5">
    <location>
        <begin position="563"/>
        <end position="741"/>
    </location>
</feature>
<dbReference type="GO" id="GO:0046872">
    <property type="term" value="F:metal ion binding"/>
    <property type="evidence" value="ECO:0007669"/>
    <property type="project" value="UniProtKB-KW"/>
</dbReference>
<dbReference type="InterPro" id="IPR006439">
    <property type="entry name" value="HAD-SF_hydro_IA"/>
</dbReference>
<evidence type="ECO:0000256" key="1">
    <source>
        <dbReference type="ARBA" id="ARBA00001946"/>
    </source>
</evidence>
<evidence type="ECO:0000256" key="3">
    <source>
        <dbReference type="ARBA" id="ARBA00022842"/>
    </source>
</evidence>
<evidence type="ECO:0000256" key="4">
    <source>
        <dbReference type="ARBA" id="ARBA00023277"/>
    </source>
</evidence>
<dbReference type="InterPro" id="IPR051600">
    <property type="entry name" value="Beta-PGM-like"/>
</dbReference>
<dbReference type="Gene3D" id="1.10.150.240">
    <property type="entry name" value="Putative phosphatase, domain 2"/>
    <property type="match status" value="1"/>
</dbReference>
<dbReference type="PANTHER" id="PTHR46193">
    <property type="entry name" value="6-PHOSPHOGLUCONATE PHOSPHATASE"/>
    <property type="match status" value="1"/>
</dbReference>
<dbReference type="Pfam" id="PF02958">
    <property type="entry name" value="EcKL"/>
    <property type="match status" value="1"/>
</dbReference>
<proteinExistence type="predicted"/>
<dbReference type="SMART" id="SM00587">
    <property type="entry name" value="CHK"/>
    <property type="match status" value="1"/>
</dbReference>
<keyword evidence="4" id="KW-0119">Carbohydrate metabolism</keyword>
<dbReference type="GO" id="GO:0003824">
    <property type="term" value="F:catalytic activity"/>
    <property type="evidence" value="ECO:0007669"/>
    <property type="project" value="UniProtKB-ARBA"/>
</dbReference>
<dbReference type="InterPro" id="IPR036412">
    <property type="entry name" value="HAD-like_sf"/>
</dbReference>
<dbReference type="InterPro" id="IPR011009">
    <property type="entry name" value="Kinase-like_dom_sf"/>
</dbReference>
<dbReference type="InterPro" id="IPR015897">
    <property type="entry name" value="CHK_kinase-like"/>
</dbReference>
<comment type="cofactor">
    <cofactor evidence="1">
        <name>Mg(2+)</name>
        <dbReference type="ChEBI" id="CHEBI:18420"/>
    </cofactor>
</comment>
<dbReference type="SFLD" id="SFLDG01129">
    <property type="entry name" value="C1.5:_HAD__Beta-PGM__Phosphata"/>
    <property type="match status" value="1"/>
</dbReference>
<dbReference type="InterPro" id="IPR041492">
    <property type="entry name" value="HAD_2"/>
</dbReference>
<evidence type="ECO:0000313" key="6">
    <source>
        <dbReference type="EMBL" id="QHT17397.1"/>
    </source>
</evidence>
<dbReference type="PANTHER" id="PTHR46193:SF18">
    <property type="entry name" value="HEXITOL PHOSPHATASE B"/>
    <property type="match status" value="1"/>
</dbReference>
<keyword evidence="3" id="KW-0460">Magnesium</keyword>
<dbReference type="InterPro" id="IPR005835">
    <property type="entry name" value="NTP_transferase_dom"/>
</dbReference>
<dbReference type="InterPro" id="IPR023214">
    <property type="entry name" value="HAD_sf"/>
</dbReference>